<dbReference type="InterPro" id="IPR021869">
    <property type="entry name" value="RNase_Zc3h12_NYN"/>
</dbReference>
<proteinExistence type="predicted"/>
<evidence type="ECO:0000313" key="4">
    <source>
        <dbReference type="Proteomes" id="UP000598196"/>
    </source>
</evidence>
<dbReference type="OrthoDB" id="5196680at2"/>
<keyword evidence="1" id="KW-0812">Transmembrane</keyword>
<dbReference type="Pfam" id="PF11977">
    <property type="entry name" value="RNase_Zc3h12a"/>
    <property type="match status" value="1"/>
</dbReference>
<evidence type="ECO:0000259" key="2">
    <source>
        <dbReference type="Pfam" id="PF11977"/>
    </source>
</evidence>
<dbReference type="Proteomes" id="UP000598196">
    <property type="component" value="Unassembled WGS sequence"/>
</dbReference>
<dbReference type="RefSeq" id="WP_146285419.1">
    <property type="nucleotide sequence ID" value="NZ_BMLP01000001.1"/>
</dbReference>
<keyword evidence="1" id="KW-0472">Membrane</keyword>
<feature type="domain" description="RNase NYN" evidence="2">
    <location>
        <begin position="66"/>
        <end position="174"/>
    </location>
</feature>
<feature type="transmembrane region" description="Helical" evidence="1">
    <location>
        <begin position="32"/>
        <end position="49"/>
    </location>
</feature>
<protein>
    <recommendedName>
        <fullName evidence="2">RNase NYN domain-containing protein</fullName>
    </recommendedName>
</protein>
<keyword evidence="1" id="KW-1133">Transmembrane helix</keyword>
<evidence type="ECO:0000313" key="3">
    <source>
        <dbReference type="EMBL" id="GGO26992.1"/>
    </source>
</evidence>
<dbReference type="AlphaFoldDB" id="A0A918DBL4"/>
<name>A0A918DBL4_9RHOB</name>
<gene>
    <name evidence="3" type="ORF">GCM10010991_08240</name>
</gene>
<dbReference type="Gene3D" id="3.40.50.11980">
    <property type="match status" value="1"/>
</dbReference>
<comment type="caution">
    <text evidence="3">The sequence shown here is derived from an EMBL/GenBank/DDBJ whole genome shotgun (WGS) entry which is preliminary data.</text>
</comment>
<keyword evidence="4" id="KW-1185">Reference proteome</keyword>
<dbReference type="EMBL" id="BMLP01000001">
    <property type="protein sequence ID" value="GGO26992.1"/>
    <property type="molecule type" value="Genomic_DNA"/>
</dbReference>
<evidence type="ECO:0000256" key="1">
    <source>
        <dbReference type="SAM" id="Phobius"/>
    </source>
</evidence>
<reference evidence="3 4" key="1">
    <citation type="journal article" date="2014" name="Int. J. Syst. Evol. Microbiol.">
        <title>Complete genome sequence of Corynebacterium casei LMG S-19264T (=DSM 44701T), isolated from a smear-ripened cheese.</title>
        <authorList>
            <consortium name="US DOE Joint Genome Institute (JGI-PGF)"/>
            <person name="Walter F."/>
            <person name="Albersmeier A."/>
            <person name="Kalinowski J."/>
            <person name="Ruckert C."/>
        </authorList>
    </citation>
    <scope>NUCLEOTIDE SEQUENCE [LARGE SCALE GENOMIC DNA]</scope>
    <source>
        <strain evidence="3 4">CGMCC 1.7029</strain>
    </source>
</reference>
<sequence>MVFLRVILVLSLLAILPGLVLPDGIWRDIAFLAAILAVASGIIVLRGAGRAQPPRTPRPKRRRRGRPIVVDGSNVMHWKDQVARLDVLREVVRVLDAQGYRPGVVFDANAGYKLQGRYLDDRPLARLLGLPEDQVLVVQKGSPADPVILQTARALGARIVTNDRYRDWAATYPEVDQPGHLVRGGFQDGRLVLRLAAEAKAA</sequence>
<accession>A0A918DBL4</accession>
<organism evidence="3 4">
    <name type="scientific">Gemmobacter aquaticus</name>
    <dbReference type="NCBI Taxonomy" id="490185"/>
    <lineage>
        <taxon>Bacteria</taxon>
        <taxon>Pseudomonadati</taxon>
        <taxon>Pseudomonadota</taxon>
        <taxon>Alphaproteobacteria</taxon>
        <taxon>Rhodobacterales</taxon>
        <taxon>Paracoccaceae</taxon>
        <taxon>Gemmobacter</taxon>
    </lineage>
</organism>